<comment type="caution">
    <text evidence="3">The sequence shown here is derived from an EMBL/GenBank/DDBJ whole genome shotgun (WGS) entry which is preliminary data.</text>
</comment>
<proteinExistence type="inferred from homology"/>
<keyword evidence="2" id="KW-0808">Transferase</keyword>
<dbReference type="InterPro" id="IPR050483">
    <property type="entry name" value="CoA-transferase_III_domain"/>
</dbReference>
<dbReference type="PANTHER" id="PTHR48207:SF3">
    <property type="entry name" value="SUCCINATE--HYDROXYMETHYLGLUTARATE COA-TRANSFERASE"/>
    <property type="match status" value="1"/>
</dbReference>
<gene>
    <name evidence="3" type="ORF">Sste5346_008834</name>
</gene>
<accession>A0ABR3YMK5</accession>
<evidence type="ECO:0000313" key="3">
    <source>
        <dbReference type="EMBL" id="KAL1889585.1"/>
    </source>
</evidence>
<dbReference type="EMBL" id="JAWCUI010000072">
    <property type="protein sequence ID" value="KAL1889585.1"/>
    <property type="molecule type" value="Genomic_DNA"/>
</dbReference>
<name>A0ABR3YMK5_9PEZI</name>
<dbReference type="InterPro" id="IPR023606">
    <property type="entry name" value="CoA-Trfase_III_dom_1_sf"/>
</dbReference>
<dbReference type="Gene3D" id="3.30.1540.10">
    <property type="entry name" value="formyl-coa transferase, domain 3"/>
    <property type="match status" value="1"/>
</dbReference>
<dbReference type="PANTHER" id="PTHR48207">
    <property type="entry name" value="SUCCINATE--HYDROXYMETHYLGLUTARATE COA-TRANSFERASE"/>
    <property type="match status" value="1"/>
</dbReference>
<sequence length="367" mass="40526">MAQQDDTRHWMMPGEDAIWKEDIGPMSTYFTAINRNKRSVTLNLKDKRGKDVLRRLVKKADVLIENFKPGTLDRLGLGYDRLKEVNPRLIYASISGYGTTGPFAPRGGYDPIASAEAGLMHITGERGGAPVRPGLGLIDMATGLYIHGAISAAVYARTVTGRGQRIDASLFETQLSLLINVGLTWLNLGIEAERWGSQHPSIVPYDAFPTKDLYLVCGATNDAQFSTLCKLLGLDDLVTDERFATNPRRVANREILTPIFNDVFRSKTTDEWIEVFTGAGLAFAPINNMERAFGHPQTEARGMVADIAFELKRSGKHRLIAPAVKFSETVATIRSQPPRLGQHTDEVLGEHGYKAEEIKSLRTNSVV</sequence>
<comment type="similarity">
    <text evidence="1">Belongs to the CoA-transferase III family.</text>
</comment>
<evidence type="ECO:0000256" key="1">
    <source>
        <dbReference type="ARBA" id="ARBA00008383"/>
    </source>
</evidence>
<protein>
    <submittedName>
        <fullName evidence="3">Uncharacterized protein</fullName>
    </submittedName>
</protein>
<evidence type="ECO:0000256" key="2">
    <source>
        <dbReference type="ARBA" id="ARBA00022679"/>
    </source>
</evidence>
<dbReference type="Gene3D" id="3.40.50.10540">
    <property type="entry name" value="Crotonobetainyl-coa:carnitine coa-transferase, domain 1"/>
    <property type="match status" value="1"/>
</dbReference>
<organism evidence="3 4">
    <name type="scientific">Sporothrix stenoceras</name>
    <dbReference type="NCBI Taxonomy" id="5173"/>
    <lineage>
        <taxon>Eukaryota</taxon>
        <taxon>Fungi</taxon>
        <taxon>Dikarya</taxon>
        <taxon>Ascomycota</taxon>
        <taxon>Pezizomycotina</taxon>
        <taxon>Sordariomycetes</taxon>
        <taxon>Sordariomycetidae</taxon>
        <taxon>Ophiostomatales</taxon>
        <taxon>Ophiostomataceae</taxon>
        <taxon>Sporothrix</taxon>
    </lineage>
</organism>
<dbReference type="SUPFAM" id="SSF89796">
    <property type="entry name" value="CoA-transferase family III (CaiB/BaiF)"/>
    <property type="match status" value="1"/>
</dbReference>
<dbReference type="InterPro" id="IPR003673">
    <property type="entry name" value="CoA-Trfase_fam_III"/>
</dbReference>
<dbReference type="Pfam" id="PF02515">
    <property type="entry name" value="CoA_transf_3"/>
    <property type="match status" value="1"/>
</dbReference>
<reference evidence="3 4" key="1">
    <citation type="journal article" date="2024" name="IMA Fungus">
        <title>IMA Genome - F19 : A genome assembly and annotation guide to empower mycologists, including annotated draft genome sequences of Ceratocystis pirilliformis, Diaporthe australafricana, Fusarium ophioides, Paecilomyces lecythidis, and Sporothrix stenoceras.</title>
        <authorList>
            <person name="Aylward J."/>
            <person name="Wilson A.M."/>
            <person name="Visagie C.M."/>
            <person name="Spraker J."/>
            <person name="Barnes I."/>
            <person name="Buitendag C."/>
            <person name="Ceriani C."/>
            <person name="Del Mar Angel L."/>
            <person name="du Plessis D."/>
            <person name="Fuchs T."/>
            <person name="Gasser K."/>
            <person name="Kramer D."/>
            <person name="Li W."/>
            <person name="Munsamy K."/>
            <person name="Piso A."/>
            <person name="Price J.L."/>
            <person name="Sonnekus B."/>
            <person name="Thomas C."/>
            <person name="van der Nest A."/>
            <person name="van Dijk A."/>
            <person name="van Heerden A."/>
            <person name="van Vuuren N."/>
            <person name="Yilmaz N."/>
            <person name="Duong T.A."/>
            <person name="van der Merwe N.A."/>
            <person name="Wingfield M.J."/>
            <person name="Wingfield B.D."/>
        </authorList>
    </citation>
    <scope>NUCLEOTIDE SEQUENCE [LARGE SCALE GENOMIC DNA]</scope>
    <source>
        <strain evidence="3 4">CMW 5346</strain>
    </source>
</reference>
<evidence type="ECO:0000313" key="4">
    <source>
        <dbReference type="Proteomes" id="UP001583186"/>
    </source>
</evidence>
<dbReference type="Proteomes" id="UP001583186">
    <property type="component" value="Unassembled WGS sequence"/>
</dbReference>
<keyword evidence="4" id="KW-1185">Reference proteome</keyword>
<dbReference type="InterPro" id="IPR044855">
    <property type="entry name" value="CoA-Trfase_III_dom3_sf"/>
</dbReference>